<keyword evidence="11" id="KW-1185">Reference proteome</keyword>
<sequence>MKNNKTDNPEKKIQRTSSFSRPISINPSLLTDDDFEIGEMIGTGVSSCVYRAVSRTTNRVVALKKMSWGISPERIYKEIQWMMKLSHPHICRFVTMYRDEDAVTLVLEYIPHVHHRTLFSKIKGKILKHYIFQLMLAIEYLHSHHIIHHDIKPGNFLFDPETCIGSLIDYGLCEVDMSIHVQVDIEKMRPCLATTPKEFENPREFRNRPKLVATHGGTRGYIAPEILMKSWNQTPKIDVWSVGVILISILTQRNSFFSQEKDCEALCEIAALFGQDKIIDCGLEAQRRIKFPCEYKTCYDLKEVCYACNAELVTEPYEESIWDLLKGMLEPVPSLRLSSYEVVHHPFFDDIRGEYDYCLGENEPKFD</sequence>
<evidence type="ECO:0000256" key="8">
    <source>
        <dbReference type="RuleBase" id="RU000304"/>
    </source>
</evidence>
<evidence type="ECO:0000313" key="11">
    <source>
        <dbReference type="Proteomes" id="UP001470230"/>
    </source>
</evidence>
<dbReference type="InterPro" id="IPR017441">
    <property type="entry name" value="Protein_kinase_ATP_BS"/>
</dbReference>
<dbReference type="SUPFAM" id="SSF56112">
    <property type="entry name" value="Protein kinase-like (PK-like)"/>
    <property type="match status" value="1"/>
</dbReference>
<evidence type="ECO:0000259" key="9">
    <source>
        <dbReference type="PROSITE" id="PS50011"/>
    </source>
</evidence>
<dbReference type="GO" id="GO:0051301">
    <property type="term" value="P:cell division"/>
    <property type="evidence" value="ECO:0007669"/>
    <property type="project" value="UniProtKB-KW"/>
</dbReference>
<gene>
    <name evidence="10" type="ORF">M9Y10_014151</name>
</gene>
<evidence type="ECO:0000256" key="6">
    <source>
        <dbReference type="ARBA" id="ARBA00022840"/>
    </source>
</evidence>
<reference evidence="10 11" key="1">
    <citation type="submission" date="2024-04" db="EMBL/GenBank/DDBJ databases">
        <title>Tritrichomonas musculus Genome.</title>
        <authorList>
            <person name="Alves-Ferreira E."/>
            <person name="Grigg M."/>
            <person name="Lorenzi H."/>
            <person name="Galac M."/>
        </authorList>
    </citation>
    <scope>NUCLEOTIDE SEQUENCE [LARGE SCALE GENOMIC DNA]</scope>
    <source>
        <strain evidence="10 11">EAF2021</strain>
    </source>
</reference>
<keyword evidence="6 7" id="KW-0067">ATP-binding</keyword>
<evidence type="ECO:0000256" key="5">
    <source>
        <dbReference type="ARBA" id="ARBA00022777"/>
    </source>
</evidence>
<dbReference type="Gene3D" id="1.10.510.10">
    <property type="entry name" value="Transferase(Phosphotransferase) domain 1"/>
    <property type="match status" value="1"/>
</dbReference>
<dbReference type="EC" id="2.7.11.1" evidence="1"/>
<dbReference type="PANTHER" id="PTHR44167:SF23">
    <property type="entry name" value="CDC7 KINASE, ISOFORM A-RELATED"/>
    <property type="match status" value="1"/>
</dbReference>
<comment type="caution">
    <text evidence="10">The sequence shown here is derived from an EMBL/GenBank/DDBJ whole genome shotgun (WGS) entry which is preliminary data.</text>
</comment>
<evidence type="ECO:0000256" key="4">
    <source>
        <dbReference type="ARBA" id="ARBA00022741"/>
    </source>
</evidence>
<feature type="domain" description="Protein kinase" evidence="9">
    <location>
        <begin position="35"/>
        <end position="348"/>
    </location>
</feature>
<dbReference type="PROSITE" id="PS50011">
    <property type="entry name" value="PROTEIN_KINASE_DOM"/>
    <property type="match status" value="1"/>
</dbReference>
<dbReference type="SMART" id="SM00220">
    <property type="entry name" value="S_TKc"/>
    <property type="match status" value="1"/>
</dbReference>
<dbReference type="InterPro" id="IPR011009">
    <property type="entry name" value="Kinase-like_dom_sf"/>
</dbReference>
<keyword evidence="2 8" id="KW-0723">Serine/threonine-protein kinase</keyword>
<dbReference type="PROSITE" id="PS00108">
    <property type="entry name" value="PROTEIN_KINASE_ST"/>
    <property type="match status" value="1"/>
</dbReference>
<dbReference type="PANTHER" id="PTHR44167">
    <property type="entry name" value="OVARIAN-SPECIFIC SERINE/THREONINE-PROTEIN KINASE LOK-RELATED"/>
    <property type="match status" value="1"/>
</dbReference>
<dbReference type="EMBL" id="JAPFFF010000002">
    <property type="protein sequence ID" value="KAK8896254.1"/>
    <property type="molecule type" value="Genomic_DNA"/>
</dbReference>
<dbReference type="Pfam" id="PF00069">
    <property type="entry name" value="Pkinase"/>
    <property type="match status" value="1"/>
</dbReference>
<comment type="similarity">
    <text evidence="8">Belongs to the protein kinase superfamily.</text>
</comment>
<protein>
    <recommendedName>
        <fullName evidence="1">non-specific serine/threonine protein kinase</fullName>
        <ecNumber evidence="1">2.7.11.1</ecNumber>
    </recommendedName>
</protein>
<accession>A0ABR2KYT5</accession>
<evidence type="ECO:0000313" key="10">
    <source>
        <dbReference type="EMBL" id="KAK8896254.1"/>
    </source>
</evidence>
<keyword evidence="10" id="KW-0132">Cell division</keyword>
<evidence type="ECO:0000256" key="1">
    <source>
        <dbReference type="ARBA" id="ARBA00012513"/>
    </source>
</evidence>
<evidence type="ECO:0000256" key="2">
    <source>
        <dbReference type="ARBA" id="ARBA00022527"/>
    </source>
</evidence>
<dbReference type="InterPro" id="IPR008271">
    <property type="entry name" value="Ser/Thr_kinase_AS"/>
</dbReference>
<proteinExistence type="inferred from homology"/>
<keyword evidence="5" id="KW-0418">Kinase</keyword>
<dbReference type="Proteomes" id="UP001470230">
    <property type="component" value="Unassembled WGS sequence"/>
</dbReference>
<evidence type="ECO:0000256" key="3">
    <source>
        <dbReference type="ARBA" id="ARBA00022679"/>
    </source>
</evidence>
<dbReference type="PROSITE" id="PS00107">
    <property type="entry name" value="PROTEIN_KINASE_ATP"/>
    <property type="match status" value="1"/>
</dbReference>
<organism evidence="10 11">
    <name type="scientific">Tritrichomonas musculus</name>
    <dbReference type="NCBI Taxonomy" id="1915356"/>
    <lineage>
        <taxon>Eukaryota</taxon>
        <taxon>Metamonada</taxon>
        <taxon>Parabasalia</taxon>
        <taxon>Tritrichomonadida</taxon>
        <taxon>Tritrichomonadidae</taxon>
        <taxon>Tritrichomonas</taxon>
    </lineage>
</organism>
<feature type="binding site" evidence="7">
    <location>
        <position position="64"/>
    </location>
    <ligand>
        <name>ATP</name>
        <dbReference type="ChEBI" id="CHEBI:30616"/>
    </ligand>
</feature>
<dbReference type="InterPro" id="IPR000719">
    <property type="entry name" value="Prot_kinase_dom"/>
</dbReference>
<dbReference type="Gene3D" id="3.30.200.20">
    <property type="entry name" value="Phosphorylase Kinase, domain 1"/>
    <property type="match status" value="1"/>
</dbReference>
<name>A0ABR2KYT5_9EUKA</name>
<keyword evidence="4 7" id="KW-0547">Nucleotide-binding</keyword>
<keyword evidence="3" id="KW-0808">Transferase</keyword>
<keyword evidence="10" id="KW-0131">Cell cycle</keyword>
<evidence type="ECO:0000256" key="7">
    <source>
        <dbReference type="PROSITE-ProRule" id="PRU10141"/>
    </source>
</evidence>